<comment type="caution">
    <text evidence="1">The sequence shown here is derived from an EMBL/GenBank/DDBJ whole genome shotgun (WGS) entry which is preliminary data.</text>
</comment>
<organism evidence="1 2">
    <name type="scientific">Bacillus arachidis</name>
    <dbReference type="NCBI Taxonomy" id="2819290"/>
    <lineage>
        <taxon>Bacteria</taxon>
        <taxon>Bacillati</taxon>
        <taxon>Bacillota</taxon>
        <taxon>Bacilli</taxon>
        <taxon>Bacillales</taxon>
        <taxon>Bacillaceae</taxon>
        <taxon>Bacillus</taxon>
    </lineage>
</organism>
<dbReference type="Proteomes" id="UP000677611">
    <property type="component" value="Unassembled WGS sequence"/>
</dbReference>
<evidence type="ECO:0000313" key="1">
    <source>
        <dbReference type="EMBL" id="MBO1628476.1"/>
    </source>
</evidence>
<name>A0ABS3P5L0_9BACI</name>
<keyword evidence="2" id="KW-1185">Reference proteome</keyword>
<gene>
    <name evidence="1" type="ORF">J4P90_25475</name>
</gene>
<dbReference type="EMBL" id="JAGDQJ010000050">
    <property type="protein sequence ID" value="MBO1628476.1"/>
    <property type="molecule type" value="Genomic_DNA"/>
</dbReference>
<proteinExistence type="predicted"/>
<protein>
    <submittedName>
        <fullName evidence="1">Uncharacterized protein</fullName>
    </submittedName>
</protein>
<reference evidence="1 2" key="1">
    <citation type="submission" date="2021-03" db="EMBL/GenBank/DDBJ databases">
        <title>Identification of novel Bacillus strains.</title>
        <authorList>
            <person name="Xiao Z."/>
            <person name="Li Y."/>
            <person name="Shen J."/>
        </authorList>
    </citation>
    <scope>NUCLEOTIDE SEQUENCE [LARGE SCALE GENOMIC DNA]</scope>
    <source>
        <strain evidence="1 2">SY8</strain>
    </source>
</reference>
<sequence length="69" mass="8110">MQKNDTLVILNENFKKDGSEENIEGLTIMVDGVIKQIFDKIKSERNYEQYNEVLRDIMFEGINSIVRKD</sequence>
<evidence type="ECO:0000313" key="2">
    <source>
        <dbReference type="Proteomes" id="UP000677611"/>
    </source>
</evidence>
<accession>A0ABS3P5L0</accession>
<dbReference type="RefSeq" id="WP_208019489.1">
    <property type="nucleotide sequence ID" value="NZ_JAGDQJ010000050.1"/>
</dbReference>